<sequence>MKDTNNYSENNFTDPSETSHESNYESNYESNCESNCESNYESNSESNSESEGNNSELVNLITENLRVGKIRYSALPIEYSPTSEERIAIMQYQQGHPNGGGNTKPACDEIQNALYYEVDMDTDFMQEENRNLTSQNSIEMQTYIKRIYKYLLPPPSKVLFKIINKLKFMIEEASEEIVNISSQKLIPSNLIKATFEVNYLSQVHASLNNIDKLRRLVAKVQKSYYSFGQGILELTYNIWEKNINYLNYVQQSAKHYDESISTSKAIK</sequence>
<gene>
    <name evidence="1" type="ORF">RPERSI_LOCUS4303</name>
</gene>
<evidence type="ECO:0000313" key="1">
    <source>
        <dbReference type="EMBL" id="CAG8559447.1"/>
    </source>
</evidence>
<accession>A0ACA9M104</accession>
<dbReference type="Proteomes" id="UP000789920">
    <property type="component" value="Unassembled WGS sequence"/>
</dbReference>
<keyword evidence="2" id="KW-1185">Reference proteome</keyword>
<comment type="caution">
    <text evidence="1">The sequence shown here is derived from an EMBL/GenBank/DDBJ whole genome shotgun (WGS) entry which is preliminary data.</text>
</comment>
<name>A0ACA9M104_9GLOM</name>
<proteinExistence type="predicted"/>
<reference evidence="1" key="1">
    <citation type="submission" date="2021-06" db="EMBL/GenBank/DDBJ databases">
        <authorList>
            <person name="Kallberg Y."/>
            <person name="Tangrot J."/>
            <person name="Rosling A."/>
        </authorList>
    </citation>
    <scope>NUCLEOTIDE SEQUENCE</scope>
    <source>
        <strain evidence="1">MA461A</strain>
    </source>
</reference>
<evidence type="ECO:0000313" key="2">
    <source>
        <dbReference type="Proteomes" id="UP000789920"/>
    </source>
</evidence>
<organism evidence="1 2">
    <name type="scientific">Racocetra persica</name>
    <dbReference type="NCBI Taxonomy" id="160502"/>
    <lineage>
        <taxon>Eukaryota</taxon>
        <taxon>Fungi</taxon>
        <taxon>Fungi incertae sedis</taxon>
        <taxon>Mucoromycota</taxon>
        <taxon>Glomeromycotina</taxon>
        <taxon>Glomeromycetes</taxon>
        <taxon>Diversisporales</taxon>
        <taxon>Gigasporaceae</taxon>
        <taxon>Racocetra</taxon>
    </lineage>
</organism>
<protein>
    <submittedName>
        <fullName evidence="1">8924_t:CDS:1</fullName>
    </submittedName>
</protein>
<dbReference type="EMBL" id="CAJVQC010005833">
    <property type="protein sequence ID" value="CAG8559447.1"/>
    <property type="molecule type" value="Genomic_DNA"/>
</dbReference>